<name>A0A2K4ZCZ1_9FIRM</name>
<organism evidence="1 2">
    <name type="scientific">Acetatifactor muris</name>
    <dbReference type="NCBI Taxonomy" id="879566"/>
    <lineage>
        <taxon>Bacteria</taxon>
        <taxon>Bacillati</taxon>
        <taxon>Bacillota</taxon>
        <taxon>Clostridia</taxon>
        <taxon>Lachnospirales</taxon>
        <taxon>Lachnospiraceae</taxon>
        <taxon>Acetatifactor</taxon>
    </lineage>
</organism>
<reference evidence="1 2" key="1">
    <citation type="submission" date="2018-01" db="EMBL/GenBank/DDBJ databases">
        <authorList>
            <person name="Gaut B.S."/>
            <person name="Morton B.R."/>
            <person name="Clegg M.T."/>
            <person name="Duvall M.R."/>
        </authorList>
    </citation>
    <scope>NUCLEOTIDE SEQUENCE [LARGE SCALE GENOMIC DNA]</scope>
    <source>
        <strain evidence="1">GP69</strain>
    </source>
</reference>
<sequence length="51" mass="6192">MFEQDYIIRLIREMIRTILKLLFHIDTDNPVKDLLEEKESRDTLEKLLDMG</sequence>
<evidence type="ECO:0000313" key="2">
    <source>
        <dbReference type="Proteomes" id="UP000236311"/>
    </source>
</evidence>
<dbReference type="Pfam" id="PF20092">
    <property type="entry name" value="DUF6483"/>
    <property type="match status" value="1"/>
</dbReference>
<keyword evidence="2" id="KW-1185">Reference proteome</keyword>
<evidence type="ECO:0000313" key="1">
    <source>
        <dbReference type="EMBL" id="SOY28311.1"/>
    </source>
</evidence>
<protein>
    <submittedName>
        <fullName evidence="1">Uncharacterized protein</fullName>
    </submittedName>
</protein>
<dbReference type="Proteomes" id="UP000236311">
    <property type="component" value="Unassembled WGS sequence"/>
</dbReference>
<dbReference type="AlphaFoldDB" id="A0A2K4ZCZ1"/>
<proteinExistence type="predicted"/>
<gene>
    <name evidence="1" type="ORF">AMURIS_01018</name>
</gene>
<dbReference type="EMBL" id="OFSM01000004">
    <property type="protein sequence ID" value="SOY28311.1"/>
    <property type="molecule type" value="Genomic_DNA"/>
</dbReference>
<accession>A0A2K4ZCZ1</accession>
<dbReference type="InterPro" id="IPR045507">
    <property type="entry name" value="DUF6483"/>
</dbReference>
<dbReference type="RefSeq" id="WP_172454958.1">
    <property type="nucleotide sequence ID" value="NZ_CANRXC010000024.1"/>
</dbReference>